<dbReference type="PANTHER" id="PTHR46844:SF1">
    <property type="entry name" value="SLR5058 PROTEIN"/>
    <property type="match status" value="1"/>
</dbReference>
<dbReference type="InterPro" id="IPR007111">
    <property type="entry name" value="NACHT_NTPase"/>
</dbReference>
<dbReference type="CDD" id="cd00267">
    <property type="entry name" value="ABC_ATPase"/>
    <property type="match status" value="1"/>
</dbReference>
<dbReference type="AlphaFoldDB" id="A0A1H3TFU4"/>
<dbReference type="Proteomes" id="UP000199632">
    <property type="component" value="Unassembled WGS sequence"/>
</dbReference>
<dbReference type="RefSeq" id="WP_090799327.1">
    <property type="nucleotide sequence ID" value="NZ_BOND01000002.1"/>
</dbReference>
<evidence type="ECO:0000313" key="2">
    <source>
        <dbReference type="EMBL" id="SDZ49142.1"/>
    </source>
</evidence>
<dbReference type="Gene3D" id="3.40.50.300">
    <property type="entry name" value="P-loop containing nucleotide triphosphate hydrolases"/>
    <property type="match status" value="1"/>
</dbReference>
<name>A0A1H3TFU4_9ACTN</name>
<dbReference type="EMBL" id="FNQB01000003">
    <property type="protein sequence ID" value="SDZ49142.1"/>
    <property type="molecule type" value="Genomic_DNA"/>
</dbReference>
<evidence type="ECO:0000259" key="1">
    <source>
        <dbReference type="PROSITE" id="PS50837"/>
    </source>
</evidence>
<proteinExistence type="predicted"/>
<reference evidence="3" key="1">
    <citation type="submission" date="2016-10" db="EMBL/GenBank/DDBJ databases">
        <authorList>
            <person name="Varghese N."/>
            <person name="Submissions S."/>
        </authorList>
    </citation>
    <scope>NUCLEOTIDE SEQUENCE [LARGE SCALE GENOMIC DNA]</scope>
    <source>
        <strain evidence="3">DSM 44718</strain>
    </source>
</reference>
<dbReference type="Pfam" id="PF05729">
    <property type="entry name" value="NACHT"/>
    <property type="match status" value="1"/>
</dbReference>
<dbReference type="SUPFAM" id="SSF52540">
    <property type="entry name" value="P-loop containing nucleoside triphosphate hydrolases"/>
    <property type="match status" value="1"/>
</dbReference>
<keyword evidence="3" id="KW-1185">Reference proteome</keyword>
<dbReference type="OrthoDB" id="135105at2"/>
<dbReference type="STRING" id="137265.SAMN05421684_5690"/>
<dbReference type="PROSITE" id="PS50837">
    <property type="entry name" value="NACHT"/>
    <property type="match status" value="1"/>
</dbReference>
<organism evidence="2 3">
    <name type="scientific">Asanoa ishikariensis</name>
    <dbReference type="NCBI Taxonomy" id="137265"/>
    <lineage>
        <taxon>Bacteria</taxon>
        <taxon>Bacillati</taxon>
        <taxon>Actinomycetota</taxon>
        <taxon>Actinomycetes</taxon>
        <taxon>Micromonosporales</taxon>
        <taxon>Micromonosporaceae</taxon>
        <taxon>Asanoa</taxon>
    </lineage>
</organism>
<dbReference type="InterPro" id="IPR027417">
    <property type="entry name" value="P-loop_NTPase"/>
</dbReference>
<gene>
    <name evidence="2" type="ORF">SAMN05421684_5690</name>
</gene>
<accession>A0A1H3TFU4</accession>
<sequence>MSTGLEATLARTAGRVVSSLVHGARAEVRVRRLRDCARPLIAQETATGLLDELSSGEAAAVAGYLASPDFEQVALQVVIARMPGRASVREEHLSAAREQIRHGLRLAAAVPGERLLGLTDVVLDALLAAAGPHVTAGTAPPEVLVAEGHVAAAGARNGVLLGRLTGLGRTHAEVARLRSQVAHLHADMRMPHNGKVRSVSWDRLHVAPALHLDSREAATVGFDELTEPGQRHVILGDPGAGKSTLAAKLAYDLAADNDGTVVPLLVVLRHFSAALQAGERTLAEHLIAVGKDPYNIVLTPDMVDYLLMNGRAVVILDGLDELTDVALRRRVSDLVKGFALLHPLVPVVVTSRRVGYAEAGLDPELFRTCALAPFDTERVAAYVRRWFQLDDGSAPAERDRLATAFLTESESIEDLRSSPLLLSVLCAMYAADHFIPRNRGQVYERCALMVFEQWDQLRGISRALGFEGRVRSAVQELAWTLLTEHPSPEQPRHRIKRILEQHLIGKGFDEDQAAAVAVEFLDYCSGRAWILAEIGSTSTEPIFGFAHRTFLEYFAAEHLVRRSGTPEQVWERLAPQVRANQWEVVAQLALQLIDRNVDDGGDALLRLALHDAQRASESERAALIAFCARSLGDVCVSPEVVRRIVEAAVDWACALGEADRFQAMPLSDWFAVLTAADGPLYAVLYRSLPGNLPFVRRSLAEAFGVRLDGGDDIAAFLVSNLSRCLLTEDETRRALWSGLQHELEERHRPAYDRWRRRRPWAWLRDDDAAAAVLAGHGVLPFYVADLALSGSGYPWVVALLVNNLAVPADDPRPLTEAAHLLRDQLLRQPTPWLPWIEPNYSFTVERIDQEPMPTAGEDLATRLVLFLPYVEYGIVWLTSQTSLVDLLARSRDGEAFARQGLERELTERAIPRHVSTFLMRWADRKVDLVGGPSGEVLRSAR</sequence>
<protein>
    <submittedName>
        <fullName evidence="2">NACHT domain-containing protein</fullName>
    </submittedName>
</protein>
<evidence type="ECO:0000313" key="3">
    <source>
        <dbReference type="Proteomes" id="UP000199632"/>
    </source>
</evidence>
<dbReference type="PANTHER" id="PTHR46844">
    <property type="entry name" value="SLR5058 PROTEIN"/>
    <property type="match status" value="1"/>
</dbReference>
<feature type="domain" description="NACHT" evidence="1">
    <location>
        <begin position="230"/>
        <end position="352"/>
    </location>
</feature>